<dbReference type="SMART" id="SM00856">
    <property type="entry name" value="PMEI"/>
    <property type="match status" value="1"/>
</dbReference>
<dbReference type="InterPro" id="IPR006501">
    <property type="entry name" value="Pectinesterase_inhib_dom"/>
</dbReference>
<reference evidence="6" key="2">
    <citation type="journal article" date="2023" name="Plants (Basel)">
        <title>Annotation of the Turnera subulata (Passifloraceae) Draft Genome Reveals the S-Locus Evolved after the Divergence of Turneroideae from Passifloroideae in a Stepwise Manner.</title>
        <authorList>
            <person name="Henning P.M."/>
            <person name="Roalson E.H."/>
            <person name="Mir W."/>
            <person name="McCubbin A.G."/>
            <person name="Shore J.S."/>
        </authorList>
    </citation>
    <scope>NUCLEOTIDE SEQUENCE</scope>
    <source>
        <strain evidence="6">F60SS</strain>
    </source>
</reference>
<evidence type="ECO:0000256" key="4">
    <source>
        <dbReference type="SAM" id="SignalP"/>
    </source>
</evidence>
<feature type="domain" description="Pectinesterase inhibitor" evidence="5">
    <location>
        <begin position="26"/>
        <end position="168"/>
    </location>
</feature>
<evidence type="ECO:0000259" key="5">
    <source>
        <dbReference type="SMART" id="SM00856"/>
    </source>
</evidence>
<proteinExistence type="inferred from homology"/>
<dbReference type="InterPro" id="IPR052421">
    <property type="entry name" value="PCW_Enzyme_Inhibitor"/>
</dbReference>
<evidence type="ECO:0000313" key="6">
    <source>
        <dbReference type="EMBL" id="KAJ4832941.1"/>
    </source>
</evidence>
<organism evidence="6 7">
    <name type="scientific">Turnera subulata</name>
    <dbReference type="NCBI Taxonomy" id="218843"/>
    <lineage>
        <taxon>Eukaryota</taxon>
        <taxon>Viridiplantae</taxon>
        <taxon>Streptophyta</taxon>
        <taxon>Embryophyta</taxon>
        <taxon>Tracheophyta</taxon>
        <taxon>Spermatophyta</taxon>
        <taxon>Magnoliopsida</taxon>
        <taxon>eudicotyledons</taxon>
        <taxon>Gunneridae</taxon>
        <taxon>Pentapetalae</taxon>
        <taxon>rosids</taxon>
        <taxon>fabids</taxon>
        <taxon>Malpighiales</taxon>
        <taxon>Passifloraceae</taxon>
        <taxon>Turnera</taxon>
    </lineage>
</organism>
<dbReference type="CDD" id="cd15797">
    <property type="entry name" value="PMEI"/>
    <property type="match status" value="1"/>
</dbReference>
<dbReference type="GO" id="GO:0046910">
    <property type="term" value="F:pectinesterase inhibitor activity"/>
    <property type="evidence" value="ECO:0007669"/>
    <property type="project" value="InterPro"/>
</dbReference>
<dbReference type="FunFam" id="1.20.140.40:FF:000008">
    <property type="entry name" value="Invertase/pectin methylesterase inhibitor family protein"/>
    <property type="match status" value="1"/>
</dbReference>
<dbReference type="Proteomes" id="UP001141552">
    <property type="component" value="Unassembled WGS sequence"/>
</dbReference>
<dbReference type="EMBL" id="JAKUCV010005039">
    <property type="protein sequence ID" value="KAJ4832941.1"/>
    <property type="molecule type" value="Genomic_DNA"/>
</dbReference>
<keyword evidence="1 4" id="KW-0732">Signal</keyword>
<dbReference type="InterPro" id="IPR034086">
    <property type="entry name" value="PMEI_plant"/>
</dbReference>
<gene>
    <name evidence="6" type="ORF">Tsubulata_036701</name>
</gene>
<evidence type="ECO:0000256" key="1">
    <source>
        <dbReference type="ARBA" id="ARBA00022729"/>
    </source>
</evidence>
<sequence length="172" mass="18368">MVSSTSLSVPFLLVLLLCKMSPSFAITASEITAICSSSRNPSFCLDFLKSDPRFASADLAGAAQIAIDVGHTKATDTLNFVQSLVQKTTDPKLKEIFKSCSSNYEEAVGVFEDAKQYLSSKDYSGAGFAVSAALDHAITCNDDSQGTDPSLPQRNENLKSLCSLILGITNRL</sequence>
<comment type="caution">
    <text evidence="6">The sequence shown here is derived from an EMBL/GenBank/DDBJ whole genome shotgun (WGS) entry which is preliminary data.</text>
</comment>
<dbReference type="PANTHER" id="PTHR36710:SF4">
    <property type="entry name" value="PLANT INVERTASE_PECTIN METHYLESTERASE INHIBITOR SUPERFAMILY PROTEIN"/>
    <property type="match status" value="1"/>
</dbReference>
<dbReference type="Gene3D" id="1.20.140.40">
    <property type="entry name" value="Invertase/pectin methylesterase inhibitor family protein"/>
    <property type="match status" value="1"/>
</dbReference>
<dbReference type="AlphaFoldDB" id="A0A9Q0FMA5"/>
<reference evidence="6" key="1">
    <citation type="submission" date="2022-02" db="EMBL/GenBank/DDBJ databases">
        <authorList>
            <person name="Henning P.M."/>
            <person name="McCubbin A.G."/>
            <person name="Shore J.S."/>
        </authorList>
    </citation>
    <scope>NUCLEOTIDE SEQUENCE</scope>
    <source>
        <strain evidence="6">F60SS</strain>
        <tissue evidence="6">Leaves</tissue>
    </source>
</reference>
<dbReference type="InterPro" id="IPR035513">
    <property type="entry name" value="Invertase/methylesterase_inhib"/>
</dbReference>
<feature type="chain" id="PRO_5040402824" description="Pectinesterase inhibitor domain-containing protein" evidence="4">
    <location>
        <begin position="26"/>
        <end position="172"/>
    </location>
</feature>
<dbReference type="SUPFAM" id="SSF101148">
    <property type="entry name" value="Plant invertase/pectin methylesterase inhibitor"/>
    <property type="match status" value="1"/>
</dbReference>
<feature type="signal peptide" evidence="4">
    <location>
        <begin position="1"/>
        <end position="25"/>
    </location>
</feature>
<name>A0A9Q0FMA5_9ROSI</name>
<dbReference type="OrthoDB" id="764172at2759"/>
<dbReference type="Pfam" id="PF04043">
    <property type="entry name" value="PMEI"/>
    <property type="match status" value="1"/>
</dbReference>
<keyword evidence="7" id="KW-1185">Reference proteome</keyword>
<dbReference type="PANTHER" id="PTHR36710">
    <property type="entry name" value="PECTINESTERASE INHIBITOR-LIKE"/>
    <property type="match status" value="1"/>
</dbReference>
<evidence type="ECO:0000256" key="3">
    <source>
        <dbReference type="ARBA" id="ARBA00038471"/>
    </source>
</evidence>
<protein>
    <recommendedName>
        <fullName evidence="5">Pectinesterase inhibitor domain-containing protein</fullName>
    </recommendedName>
</protein>
<evidence type="ECO:0000313" key="7">
    <source>
        <dbReference type="Proteomes" id="UP001141552"/>
    </source>
</evidence>
<comment type="similarity">
    <text evidence="3">Belongs to the PMEI family.</text>
</comment>
<accession>A0A9Q0FMA5</accession>
<evidence type="ECO:0000256" key="2">
    <source>
        <dbReference type="ARBA" id="ARBA00023157"/>
    </source>
</evidence>
<dbReference type="NCBIfam" id="TIGR01614">
    <property type="entry name" value="PME_inhib"/>
    <property type="match status" value="1"/>
</dbReference>
<keyword evidence="2" id="KW-1015">Disulfide bond</keyword>